<dbReference type="EMBL" id="AKHY01000202">
    <property type="protein sequence ID" value="EIT73266.1"/>
    <property type="molecule type" value="Genomic_DNA"/>
</dbReference>
<evidence type="ECO:0000259" key="1">
    <source>
        <dbReference type="Pfam" id="PF03795"/>
    </source>
</evidence>
<dbReference type="Pfam" id="PF03795">
    <property type="entry name" value="YCII"/>
    <property type="match status" value="1"/>
</dbReference>
<protein>
    <recommendedName>
        <fullName evidence="1">YCII-related domain-containing protein</fullName>
    </recommendedName>
</protein>
<name>I8I8B4_ASPO3</name>
<dbReference type="PANTHER" id="PTHR33606:SF3">
    <property type="entry name" value="PROTEIN YCII"/>
    <property type="match status" value="1"/>
</dbReference>
<dbReference type="HOGENOM" id="CLU_110355_2_4_1"/>
<comment type="caution">
    <text evidence="2">The sequence shown here is derived from an EMBL/GenBank/DDBJ whole genome shotgun (WGS) entry which is preliminary data.</text>
</comment>
<reference evidence="3" key="2">
    <citation type="submission" date="2012-06" db="EMBL/GenBank/DDBJ databases">
        <title>Comparative genomic analyses of Aspergillus oryzae 3.042 and A. oryzae RIB40 for soy-sauce fermentation.</title>
        <authorList>
            <person name="Zhao G."/>
            <person name="Hou L."/>
            <person name="Wang C."/>
            <person name="Cao X."/>
        </authorList>
    </citation>
    <scope>NUCLEOTIDE SEQUENCE [LARGE SCALE GENOMIC DNA]</scope>
    <source>
        <strain evidence="3">3.042</strain>
    </source>
</reference>
<dbReference type="InterPro" id="IPR011008">
    <property type="entry name" value="Dimeric_a/b-barrel"/>
</dbReference>
<dbReference type="OrthoDB" id="5519740at2759"/>
<dbReference type="Proteomes" id="UP000002812">
    <property type="component" value="Unassembled WGS sequence"/>
</dbReference>
<gene>
    <name evidence="2" type="ORF">Ao3042_11120</name>
</gene>
<accession>I8I8B4</accession>
<dbReference type="InterPro" id="IPR005545">
    <property type="entry name" value="YCII"/>
</dbReference>
<feature type="domain" description="YCII-related" evidence="1">
    <location>
        <begin position="21"/>
        <end position="92"/>
    </location>
</feature>
<sequence>MSEKYDWLVQIPVNASDMKAWANARDAHLLHLKPYVADGTIVFAGPTLAAHPKEPEDKMEITSSVMMFRARTEEEVRAIVSKNAFVEAGVWDMDRAVVAPFKCGFYLSSEVKFYCISI</sequence>
<dbReference type="AlphaFoldDB" id="I8I8B4"/>
<reference evidence="2 3" key="1">
    <citation type="journal article" date="2012" name="Eukaryot. Cell">
        <title>Draft genome sequence of Aspergillus oryzae strain 3.042.</title>
        <authorList>
            <person name="Zhao G."/>
            <person name="Yao Y."/>
            <person name="Qi W."/>
            <person name="Wang C."/>
            <person name="Hou L."/>
            <person name="Zeng B."/>
            <person name="Cao X."/>
        </authorList>
    </citation>
    <scope>NUCLEOTIDE SEQUENCE [LARGE SCALE GENOMIC DNA]</scope>
    <source>
        <strain evidence="2 3">3.042</strain>
    </source>
</reference>
<proteinExistence type="predicted"/>
<evidence type="ECO:0000313" key="2">
    <source>
        <dbReference type="EMBL" id="EIT73266.1"/>
    </source>
</evidence>
<dbReference type="PANTHER" id="PTHR33606">
    <property type="entry name" value="PROTEIN YCII"/>
    <property type="match status" value="1"/>
</dbReference>
<evidence type="ECO:0000313" key="3">
    <source>
        <dbReference type="Proteomes" id="UP000002812"/>
    </source>
</evidence>
<dbReference type="SUPFAM" id="SSF54909">
    <property type="entry name" value="Dimeric alpha+beta barrel"/>
    <property type="match status" value="1"/>
</dbReference>
<dbReference type="Gene3D" id="3.30.70.1060">
    <property type="entry name" value="Dimeric alpha+beta barrel"/>
    <property type="match status" value="1"/>
</dbReference>
<dbReference type="InterPro" id="IPR051807">
    <property type="entry name" value="Sec-metab_biosynth-assoc"/>
</dbReference>
<organism evidence="2 3">
    <name type="scientific">Aspergillus oryzae (strain 3.042)</name>
    <name type="common">Yellow koji mold</name>
    <dbReference type="NCBI Taxonomy" id="1160506"/>
    <lineage>
        <taxon>Eukaryota</taxon>
        <taxon>Fungi</taxon>
        <taxon>Dikarya</taxon>
        <taxon>Ascomycota</taxon>
        <taxon>Pezizomycotina</taxon>
        <taxon>Eurotiomycetes</taxon>
        <taxon>Eurotiomycetidae</taxon>
        <taxon>Eurotiales</taxon>
        <taxon>Aspergillaceae</taxon>
        <taxon>Aspergillus</taxon>
        <taxon>Aspergillus subgen. Circumdati</taxon>
    </lineage>
</organism>